<evidence type="ECO:0000259" key="1">
    <source>
        <dbReference type="Pfam" id="PF20285"/>
    </source>
</evidence>
<evidence type="ECO:0000313" key="2">
    <source>
        <dbReference type="EMBL" id="MBE4753214.1"/>
    </source>
</evidence>
<name>A0ABR9PZ68_9BACT</name>
<protein>
    <recommendedName>
        <fullName evidence="1">ABC-three component systems C-terminal domain-containing protein</fullName>
    </recommendedName>
</protein>
<dbReference type="RefSeq" id="WP_193430374.1">
    <property type="nucleotide sequence ID" value="NZ_CBCSIP010000030.1"/>
</dbReference>
<gene>
    <name evidence="2" type="ORF">G4177_34200</name>
</gene>
<reference evidence="2 3" key="1">
    <citation type="submission" date="2020-02" db="EMBL/GenBank/DDBJ databases">
        <authorList>
            <person name="Babadi Z.K."/>
            <person name="Risdian C."/>
            <person name="Ebrahimipour G.H."/>
            <person name="Wink J."/>
        </authorList>
    </citation>
    <scope>NUCLEOTIDE SEQUENCE [LARGE SCALE GENOMIC DNA]</scope>
    <source>
        <strain evidence="2 3">ZKHCc1 1396</strain>
    </source>
</reference>
<evidence type="ECO:0000313" key="3">
    <source>
        <dbReference type="Proteomes" id="UP001516472"/>
    </source>
</evidence>
<keyword evidence="3" id="KW-1185">Reference proteome</keyword>
<accession>A0ABR9PZ68</accession>
<organism evidence="2 3">
    <name type="scientific">Corallococcus soli</name>
    <dbReference type="NCBI Taxonomy" id="2710757"/>
    <lineage>
        <taxon>Bacteria</taxon>
        <taxon>Pseudomonadati</taxon>
        <taxon>Myxococcota</taxon>
        <taxon>Myxococcia</taxon>
        <taxon>Myxococcales</taxon>
        <taxon>Cystobacterineae</taxon>
        <taxon>Myxococcaceae</taxon>
        <taxon>Corallococcus</taxon>
    </lineage>
</organism>
<dbReference type="InterPro" id="IPR046911">
    <property type="entry name" value="ABC-3C_CTD9"/>
</dbReference>
<feature type="domain" description="ABC-three component systems C-terminal" evidence="1">
    <location>
        <begin position="80"/>
        <end position="192"/>
    </location>
</feature>
<dbReference type="Proteomes" id="UP001516472">
    <property type="component" value="Unassembled WGS sequence"/>
</dbReference>
<comment type="caution">
    <text evidence="2">The sequence shown here is derived from an EMBL/GenBank/DDBJ whole genome shotgun (WGS) entry which is preliminary data.</text>
</comment>
<dbReference type="EMBL" id="JAAIYO010000017">
    <property type="protein sequence ID" value="MBE4753214.1"/>
    <property type="molecule type" value="Genomic_DNA"/>
</dbReference>
<proteinExistence type="predicted"/>
<sequence length="193" mass="22048">MSGDEYDVTQKGNKVEGNLAGRDVNISTTHNYCGHGRLTSMQRLIAHYHEEMKQNSSFRHFIETLQHYLDSVDADQKIVGLEAKMKQGGREQEINEAMRQKELFAKRLQKHQFSETAQKIYALVLGRIHVAFKAEIRPLILVNAPHEQVDAAIVKNVLSPIFEELEANPLDVTFQELAGMLHFLVGNCHIRWV</sequence>
<dbReference type="Pfam" id="PF20285">
    <property type="entry name" value="CTD9"/>
    <property type="match status" value="1"/>
</dbReference>